<dbReference type="GO" id="GO:0000247">
    <property type="term" value="F:C-8 sterol isomerase activity"/>
    <property type="evidence" value="ECO:0007669"/>
    <property type="project" value="TreeGrafter"/>
</dbReference>
<evidence type="ECO:0000256" key="13">
    <source>
        <dbReference type="PROSITE-ProRule" id="PRU01087"/>
    </source>
</evidence>
<evidence type="ECO:0000256" key="10">
    <source>
        <dbReference type="ARBA" id="ARBA00023166"/>
    </source>
</evidence>
<dbReference type="PANTHER" id="PTHR14207:SF0">
    <property type="entry name" value="3-BETA-HYDROXYSTEROID-DELTA(8),DELTA(7)-ISOMERASE"/>
    <property type="match status" value="1"/>
</dbReference>
<comment type="subcellular location">
    <subcellularLocation>
        <location evidence="1">Membrane</location>
        <topology evidence="1">Multi-pass membrane protein</topology>
    </subcellularLocation>
</comment>
<evidence type="ECO:0000259" key="15">
    <source>
        <dbReference type="PROSITE" id="PS51751"/>
    </source>
</evidence>
<proteinExistence type="inferred from homology"/>
<feature type="transmembrane region" description="Helical" evidence="14">
    <location>
        <begin position="111"/>
        <end position="131"/>
    </location>
</feature>
<gene>
    <name evidence="16" type="ORF">Agabi119p4_1814</name>
</gene>
<dbReference type="PROSITE" id="PS51751">
    <property type="entry name" value="EXPERA"/>
    <property type="match status" value="1"/>
</dbReference>
<keyword evidence="5" id="KW-0752">Steroid biosynthesis</keyword>
<keyword evidence="6 13" id="KW-1133">Transmembrane helix</keyword>
<dbReference type="EMBL" id="JABXXO010000003">
    <property type="protein sequence ID" value="KAF7782438.1"/>
    <property type="molecule type" value="Genomic_DNA"/>
</dbReference>
<comment type="similarity">
    <text evidence="2">Belongs to the EBP family.</text>
</comment>
<feature type="domain" description="EXPERA" evidence="15">
    <location>
        <begin position="55"/>
        <end position="197"/>
    </location>
</feature>
<dbReference type="GO" id="GO:0016020">
    <property type="term" value="C:membrane"/>
    <property type="evidence" value="ECO:0007669"/>
    <property type="project" value="UniProtKB-SubCell"/>
</dbReference>
<feature type="transmembrane region" description="Helical" evidence="14">
    <location>
        <begin position="176"/>
        <end position="198"/>
    </location>
</feature>
<evidence type="ECO:0000256" key="3">
    <source>
        <dbReference type="ARBA" id="ARBA00022516"/>
    </source>
</evidence>
<keyword evidence="11" id="KW-0753">Steroid metabolism</keyword>
<keyword evidence="12" id="KW-0413">Isomerase</keyword>
<protein>
    <recommendedName>
        <fullName evidence="15">EXPERA domain-containing protein</fullName>
    </recommendedName>
</protein>
<organism evidence="16 17">
    <name type="scientific">Agaricus bisporus var. burnettii</name>
    <dbReference type="NCBI Taxonomy" id="192524"/>
    <lineage>
        <taxon>Eukaryota</taxon>
        <taxon>Fungi</taxon>
        <taxon>Dikarya</taxon>
        <taxon>Basidiomycota</taxon>
        <taxon>Agaricomycotina</taxon>
        <taxon>Agaricomycetes</taxon>
        <taxon>Agaricomycetidae</taxon>
        <taxon>Agaricales</taxon>
        <taxon>Agaricineae</taxon>
        <taxon>Agaricaceae</taxon>
        <taxon>Agaricus</taxon>
    </lineage>
</organism>
<sequence>MNPSSHPYYPQGLILENYAPNTRSAKELIGAWLIALSAIVLSTFAWLAPKKLKLTERLISLWFITCGCIHIIFEGHFVLNHQTLASLSDFISQEWKEYAKSDSRYLHFDPFIIAIETITAFIWGPLCLYTAIATAHRFPSRHVCAALVSFAHIYGNALYYSTTVIQGCPDSRPEFLYFWVYFVGLNGLWLITPFTLLARSVRKITTATQEHDRKEKDKKNC</sequence>
<feature type="transmembrane region" description="Helical" evidence="14">
    <location>
        <begin position="59"/>
        <end position="79"/>
    </location>
</feature>
<dbReference type="Pfam" id="PF05241">
    <property type="entry name" value="EBP"/>
    <property type="match status" value="1"/>
</dbReference>
<dbReference type="GO" id="GO:0005783">
    <property type="term" value="C:endoplasmic reticulum"/>
    <property type="evidence" value="ECO:0007669"/>
    <property type="project" value="TreeGrafter"/>
</dbReference>
<evidence type="ECO:0000256" key="5">
    <source>
        <dbReference type="ARBA" id="ARBA00022955"/>
    </source>
</evidence>
<evidence type="ECO:0000256" key="1">
    <source>
        <dbReference type="ARBA" id="ARBA00004141"/>
    </source>
</evidence>
<evidence type="ECO:0000313" key="17">
    <source>
        <dbReference type="Proteomes" id="UP000629468"/>
    </source>
</evidence>
<feature type="transmembrane region" description="Helical" evidence="14">
    <location>
        <begin position="29"/>
        <end position="47"/>
    </location>
</feature>
<keyword evidence="4 13" id="KW-0812">Transmembrane</keyword>
<keyword evidence="10" id="KW-1207">Sterol metabolism</keyword>
<evidence type="ECO:0000256" key="12">
    <source>
        <dbReference type="ARBA" id="ARBA00023235"/>
    </source>
</evidence>
<dbReference type="InterPro" id="IPR033118">
    <property type="entry name" value="EXPERA"/>
</dbReference>
<evidence type="ECO:0000256" key="9">
    <source>
        <dbReference type="ARBA" id="ARBA00023136"/>
    </source>
</evidence>
<dbReference type="AlphaFoldDB" id="A0A8H7F827"/>
<evidence type="ECO:0000256" key="14">
    <source>
        <dbReference type="SAM" id="Phobius"/>
    </source>
</evidence>
<dbReference type="PANTHER" id="PTHR14207">
    <property type="entry name" value="STEROL ISOMERASE"/>
    <property type="match status" value="1"/>
</dbReference>
<keyword evidence="8" id="KW-0443">Lipid metabolism</keyword>
<keyword evidence="7" id="KW-0756">Sterol biosynthesis</keyword>
<evidence type="ECO:0000256" key="7">
    <source>
        <dbReference type="ARBA" id="ARBA00023011"/>
    </source>
</evidence>
<comment type="caution">
    <text evidence="16">The sequence shown here is derived from an EMBL/GenBank/DDBJ whole genome shotgun (WGS) entry which is preliminary data.</text>
</comment>
<keyword evidence="3" id="KW-0444">Lipid biosynthesis</keyword>
<dbReference type="GO" id="GO:0016126">
    <property type="term" value="P:sterol biosynthetic process"/>
    <property type="evidence" value="ECO:0007669"/>
    <property type="project" value="UniProtKB-KW"/>
</dbReference>
<dbReference type="GO" id="GO:0004769">
    <property type="term" value="F:steroid Delta-isomerase activity"/>
    <property type="evidence" value="ECO:0007669"/>
    <property type="project" value="TreeGrafter"/>
</dbReference>
<evidence type="ECO:0000256" key="8">
    <source>
        <dbReference type="ARBA" id="ARBA00023098"/>
    </source>
</evidence>
<evidence type="ECO:0000313" key="16">
    <source>
        <dbReference type="EMBL" id="KAF7782438.1"/>
    </source>
</evidence>
<evidence type="ECO:0000256" key="6">
    <source>
        <dbReference type="ARBA" id="ARBA00022989"/>
    </source>
</evidence>
<evidence type="ECO:0000256" key="11">
    <source>
        <dbReference type="ARBA" id="ARBA00023221"/>
    </source>
</evidence>
<evidence type="ECO:0000256" key="4">
    <source>
        <dbReference type="ARBA" id="ARBA00022692"/>
    </source>
</evidence>
<dbReference type="GO" id="GO:0047750">
    <property type="term" value="F:cholestenol delta-isomerase activity"/>
    <property type="evidence" value="ECO:0007669"/>
    <property type="project" value="InterPro"/>
</dbReference>
<keyword evidence="9 13" id="KW-0472">Membrane</keyword>
<name>A0A8H7F827_AGABI</name>
<reference evidence="16 17" key="1">
    <citation type="journal article" name="Sci. Rep.">
        <title>Telomere-to-telomere assembled and centromere annotated genomes of the two main subspecies of the button mushroom Agaricus bisporus reveal especially polymorphic chromosome ends.</title>
        <authorList>
            <person name="Sonnenberg A.S.M."/>
            <person name="Sedaghat-Telgerd N."/>
            <person name="Lavrijssen B."/>
            <person name="Ohm R.A."/>
            <person name="Hendrickx P.M."/>
            <person name="Scholtmeijer K."/>
            <person name="Baars J.J.P."/>
            <person name="van Peer A."/>
        </authorList>
    </citation>
    <scope>NUCLEOTIDE SEQUENCE [LARGE SCALE GENOMIC DNA]</scope>
    <source>
        <strain evidence="16 17">H119_p4</strain>
    </source>
</reference>
<evidence type="ECO:0000256" key="2">
    <source>
        <dbReference type="ARBA" id="ARBA00008337"/>
    </source>
</evidence>
<dbReference type="Proteomes" id="UP000629468">
    <property type="component" value="Unassembled WGS sequence"/>
</dbReference>
<dbReference type="InterPro" id="IPR007905">
    <property type="entry name" value="EBP"/>
</dbReference>
<feature type="transmembrane region" description="Helical" evidence="14">
    <location>
        <begin position="143"/>
        <end position="161"/>
    </location>
</feature>
<accession>A0A8H7F827</accession>